<keyword evidence="3" id="KW-0378">Hydrolase</keyword>
<dbReference type="Gene3D" id="3.90.220.20">
    <property type="entry name" value="DNA methylase specificity domains"/>
    <property type="match status" value="2"/>
</dbReference>
<keyword evidence="3" id="KW-0255">Endonuclease</keyword>
<gene>
    <name evidence="3" type="ORF">DQ384_20710</name>
</gene>
<evidence type="ECO:0000256" key="2">
    <source>
        <dbReference type="ARBA" id="ARBA00023125"/>
    </source>
</evidence>
<dbReference type="GO" id="GO:0009307">
    <property type="term" value="P:DNA restriction-modification system"/>
    <property type="evidence" value="ECO:0007669"/>
    <property type="project" value="UniProtKB-KW"/>
</dbReference>
<dbReference type="SUPFAM" id="SSF116734">
    <property type="entry name" value="DNA methylase specificity domain"/>
    <property type="match status" value="2"/>
</dbReference>
<keyword evidence="1" id="KW-0680">Restriction system</keyword>
<dbReference type="InterPro" id="IPR051212">
    <property type="entry name" value="Type-I_RE_S_subunit"/>
</dbReference>
<dbReference type="AlphaFoldDB" id="A0A367FI06"/>
<proteinExistence type="predicted"/>
<comment type="caution">
    <text evidence="3">The sequence shown here is derived from an EMBL/GenBank/DDBJ whole genome shotgun (WGS) entry which is preliminary data.</text>
</comment>
<sequence length="384" mass="42184">MLLFEAQTLSTDGSEELLSVSHLTGVGPRSEKNVTMTEAESLEGYRVVEQGDLVINTMWAWMGALGVARHAGIVSPAYGVYRPRPAAPFEPRFFDYLYRSTEYVMEMTRISRGIWSSRLRLYPEVFLRMAVPVPPLEEQRAIADYLDRETARIDTLIEEQQRLIVMLRERREAVIGAAFLDAQAQQPLKRVVRDVTVGIVVQPSRWYVEDGVPALRGLNINRGSVSTRDLVYISAEGDAANPKSRLNGGDVVVVRTGQAGAAAKVPESLDGANAIDILIIRPGTGTDADFLVWYLNSPVAASHIDEGSVGALQGHFNVGALRELPFPTISLDSQRRIAIDLDTKVSAIDALIAETERFIELSRERRAALITAAVTGQIDVRGAV</sequence>
<organism evidence="3 4">
    <name type="scientific">Sphaerisporangium album</name>
    <dbReference type="NCBI Taxonomy" id="509200"/>
    <lineage>
        <taxon>Bacteria</taxon>
        <taxon>Bacillati</taxon>
        <taxon>Actinomycetota</taxon>
        <taxon>Actinomycetes</taxon>
        <taxon>Streptosporangiales</taxon>
        <taxon>Streptosporangiaceae</taxon>
        <taxon>Sphaerisporangium</taxon>
    </lineage>
</organism>
<dbReference type="PANTHER" id="PTHR43140:SF1">
    <property type="entry name" value="TYPE I RESTRICTION ENZYME ECOKI SPECIFICITY SUBUNIT"/>
    <property type="match status" value="1"/>
</dbReference>
<dbReference type="Proteomes" id="UP000253094">
    <property type="component" value="Unassembled WGS sequence"/>
</dbReference>
<keyword evidence="4" id="KW-1185">Reference proteome</keyword>
<evidence type="ECO:0000313" key="4">
    <source>
        <dbReference type="Proteomes" id="UP000253094"/>
    </source>
</evidence>
<dbReference type="RefSeq" id="WP_114030499.1">
    <property type="nucleotide sequence ID" value="NZ_QOIL01000011.1"/>
</dbReference>
<evidence type="ECO:0000313" key="3">
    <source>
        <dbReference type="EMBL" id="RCG29462.1"/>
    </source>
</evidence>
<name>A0A367FI06_9ACTN</name>
<dbReference type="PANTHER" id="PTHR43140">
    <property type="entry name" value="TYPE-1 RESTRICTION ENZYME ECOKI SPECIFICITY PROTEIN"/>
    <property type="match status" value="1"/>
</dbReference>
<evidence type="ECO:0000256" key="1">
    <source>
        <dbReference type="ARBA" id="ARBA00022747"/>
    </source>
</evidence>
<dbReference type="InterPro" id="IPR044946">
    <property type="entry name" value="Restrct_endonuc_typeI_TRD_sf"/>
</dbReference>
<keyword evidence="2" id="KW-0238">DNA-binding</keyword>
<dbReference type="GO" id="GO:0004519">
    <property type="term" value="F:endonuclease activity"/>
    <property type="evidence" value="ECO:0007669"/>
    <property type="project" value="UniProtKB-KW"/>
</dbReference>
<reference evidence="3 4" key="1">
    <citation type="submission" date="2018-06" db="EMBL/GenBank/DDBJ databases">
        <title>Sphaerisporangium craniellae sp. nov., isolated from a marine sponge in the South China Sea.</title>
        <authorList>
            <person name="Li L."/>
        </authorList>
    </citation>
    <scope>NUCLEOTIDE SEQUENCE [LARGE SCALE GENOMIC DNA]</scope>
    <source>
        <strain evidence="3 4">CCTCC AA 208026</strain>
    </source>
</reference>
<accession>A0A367FI06</accession>
<protein>
    <submittedName>
        <fullName evidence="3">Restriction endonuclease subunit S</fullName>
    </submittedName>
</protein>
<keyword evidence="3" id="KW-0540">Nuclease</keyword>
<dbReference type="EMBL" id="QOIL01000011">
    <property type="protein sequence ID" value="RCG29462.1"/>
    <property type="molecule type" value="Genomic_DNA"/>
</dbReference>
<dbReference type="GO" id="GO:0003677">
    <property type="term" value="F:DNA binding"/>
    <property type="evidence" value="ECO:0007669"/>
    <property type="project" value="UniProtKB-KW"/>
</dbReference>